<dbReference type="EMBL" id="VFPS01000002">
    <property type="protein sequence ID" value="TQM98816.1"/>
    <property type="molecule type" value="Genomic_DNA"/>
</dbReference>
<dbReference type="Proteomes" id="UP000319804">
    <property type="component" value="Unassembled WGS sequence"/>
</dbReference>
<keyword evidence="2" id="KW-1185">Reference proteome</keyword>
<organism evidence="1 2">
    <name type="scientific">Microbacterium lacticum</name>
    <dbReference type="NCBI Taxonomy" id="33885"/>
    <lineage>
        <taxon>Bacteria</taxon>
        <taxon>Bacillati</taxon>
        <taxon>Actinomycetota</taxon>
        <taxon>Actinomycetes</taxon>
        <taxon>Micrococcales</taxon>
        <taxon>Microbacteriaceae</taxon>
        <taxon>Microbacterium</taxon>
    </lineage>
</organism>
<comment type="caution">
    <text evidence="1">The sequence shown here is derived from an EMBL/GenBank/DDBJ whole genome shotgun (WGS) entry which is preliminary data.</text>
</comment>
<name>A0A543KUS1_9MICO</name>
<gene>
    <name evidence="1" type="ORF">FHX68_1529</name>
</gene>
<accession>A0A543KUS1</accession>
<protein>
    <submittedName>
        <fullName evidence="1">Uncharacterized protein</fullName>
    </submittedName>
</protein>
<sequence>MTFQDLLELLRRAIEIALQAAQDGWEISRPHLQEGAQWLADRLAG</sequence>
<evidence type="ECO:0000313" key="2">
    <source>
        <dbReference type="Proteomes" id="UP000319804"/>
    </source>
</evidence>
<dbReference type="AlphaFoldDB" id="A0A543KUS1"/>
<evidence type="ECO:0000313" key="1">
    <source>
        <dbReference type="EMBL" id="TQM98816.1"/>
    </source>
</evidence>
<proteinExistence type="predicted"/>
<reference evidence="1 2" key="1">
    <citation type="submission" date="2019-06" db="EMBL/GenBank/DDBJ databases">
        <title>Sequencing the genomes of 1000 actinobacteria strains.</title>
        <authorList>
            <person name="Klenk H.-P."/>
        </authorList>
    </citation>
    <scope>NUCLEOTIDE SEQUENCE [LARGE SCALE GENOMIC DNA]</scope>
    <source>
        <strain evidence="1 2">DSM 20427</strain>
    </source>
</reference>